<feature type="region of interest" description="Disordered" evidence="1">
    <location>
        <begin position="176"/>
        <end position="212"/>
    </location>
</feature>
<evidence type="ECO:0000313" key="4">
    <source>
        <dbReference type="Proteomes" id="UP000054560"/>
    </source>
</evidence>
<feature type="region of interest" description="Disordered" evidence="1">
    <location>
        <begin position="1"/>
        <end position="29"/>
    </location>
</feature>
<protein>
    <recommendedName>
        <fullName evidence="2">C2H2-type domain-containing protein</fullName>
    </recommendedName>
</protein>
<evidence type="ECO:0000259" key="2">
    <source>
        <dbReference type="PROSITE" id="PS00028"/>
    </source>
</evidence>
<dbReference type="GeneID" id="25904886"/>
<feature type="compositionally biased region" description="Polar residues" evidence="1">
    <location>
        <begin position="1"/>
        <end position="24"/>
    </location>
</feature>
<dbReference type="OrthoDB" id="434771at2759"/>
<evidence type="ECO:0000313" key="3">
    <source>
        <dbReference type="EMBL" id="KNC83374.1"/>
    </source>
</evidence>
<accession>A0A0L0G3C2</accession>
<dbReference type="PROSITE" id="PS00028">
    <property type="entry name" value="ZINC_FINGER_C2H2_1"/>
    <property type="match status" value="1"/>
</dbReference>
<gene>
    <name evidence="3" type="ORF">SARC_04382</name>
</gene>
<dbReference type="Proteomes" id="UP000054560">
    <property type="component" value="Unassembled WGS sequence"/>
</dbReference>
<organism evidence="3 4">
    <name type="scientific">Sphaeroforma arctica JP610</name>
    <dbReference type="NCBI Taxonomy" id="667725"/>
    <lineage>
        <taxon>Eukaryota</taxon>
        <taxon>Ichthyosporea</taxon>
        <taxon>Ichthyophonida</taxon>
        <taxon>Sphaeroforma</taxon>
    </lineage>
</organism>
<feature type="domain" description="C2H2-type" evidence="2">
    <location>
        <begin position="224"/>
        <end position="247"/>
    </location>
</feature>
<sequence>MSSSCDPPRVSQMTSMSAQQSPSASERKIAYEDDIVASSQLILAYLDNEKQSRLLQPYTSGEQPTHMRDLQSHGSVNPIDKNLGANQQQFLWPSTETGNTESDVGNRYQIPAVIGNGHSQLSNLQENAVSSSQSWNGAPYAGPGTFLHDQQPQPHTTQQGCNYPVARQSLPQMYRSAFSPPSGHRQSNSPVTTLSTPMYSSIDLSKPPKRHRRRKSILNLQFHCEVPGCERKYASKLSRKQHYLLKHPSEKFDTK</sequence>
<feature type="compositionally biased region" description="Polar residues" evidence="1">
    <location>
        <begin position="184"/>
        <end position="203"/>
    </location>
</feature>
<feature type="compositionally biased region" description="Low complexity" evidence="1">
    <location>
        <begin position="148"/>
        <end position="158"/>
    </location>
</feature>
<dbReference type="EMBL" id="KQ241839">
    <property type="protein sequence ID" value="KNC83374.1"/>
    <property type="molecule type" value="Genomic_DNA"/>
</dbReference>
<feature type="compositionally biased region" description="Polar residues" evidence="1">
    <location>
        <begin position="125"/>
        <end position="136"/>
    </location>
</feature>
<evidence type="ECO:0000256" key="1">
    <source>
        <dbReference type="SAM" id="MobiDB-lite"/>
    </source>
</evidence>
<reference evidence="3 4" key="1">
    <citation type="submission" date="2011-02" db="EMBL/GenBank/DDBJ databases">
        <title>The Genome Sequence of Sphaeroforma arctica JP610.</title>
        <authorList>
            <consortium name="The Broad Institute Genome Sequencing Platform"/>
            <person name="Russ C."/>
            <person name="Cuomo C."/>
            <person name="Young S.K."/>
            <person name="Zeng Q."/>
            <person name="Gargeya S."/>
            <person name="Alvarado L."/>
            <person name="Berlin A."/>
            <person name="Chapman S.B."/>
            <person name="Chen Z."/>
            <person name="Freedman E."/>
            <person name="Gellesch M."/>
            <person name="Goldberg J."/>
            <person name="Griggs A."/>
            <person name="Gujja S."/>
            <person name="Heilman E."/>
            <person name="Heiman D."/>
            <person name="Howarth C."/>
            <person name="Mehta T."/>
            <person name="Neiman D."/>
            <person name="Pearson M."/>
            <person name="Roberts A."/>
            <person name="Saif S."/>
            <person name="Shea T."/>
            <person name="Shenoy N."/>
            <person name="Sisk P."/>
            <person name="Stolte C."/>
            <person name="Sykes S."/>
            <person name="White J."/>
            <person name="Yandava C."/>
            <person name="Burger G."/>
            <person name="Gray M.W."/>
            <person name="Holland P.W.H."/>
            <person name="King N."/>
            <person name="Lang F.B.F."/>
            <person name="Roger A.J."/>
            <person name="Ruiz-Trillo I."/>
            <person name="Haas B."/>
            <person name="Nusbaum C."/>
            <person name="Birren B."/>
        </authorList>
    </citation>
    <scope>NUCLEOTIDE SEQUENCE [LARGE SCALE GENOMIC DNA]</scope>
    <source>
        <strain evidence="3 4">JP610</strain>
    </source>
</reference>
<name>A0A0L0G3C2_9EUKA</name>
<dbReference type="AlphaFoldDB" id="A0A0L0G3C2"/>
<dbReference type="InterPro" id="IPR013087">
    <property type="entry name" value="Znf_C2H2_type"/>
</dbReference>
<keyword evidence="4" id="KW-1185">Reference proteome</keyword>
<dbReference type="RefSeq" id="XP_014157276.1">
    <property type="nucleotide sequence ID" value="XM_014301801.1"/>
</dbReference>
<proteinExistence type="predicted"/>
<feature type="region of interest" description="Disordered" evidence="1">
    <location>
        <begin position="125"/>
        <end position="158"/>
    </location>
</feature>